<evidence type="ECO:0000313" key="2">
    <source>
        <dbReference type="EMBL" id="UFP94828.1"/>
    </source>
</evidence>
<dbReference type="Pfam" id="PF05685">
    <property type="entry name" value="Uma2"/>
    <property type="match status" value="1"/>
</dbReference>
<dbReference type="InterPro" id="IPR008538">
    <property type="entry name" value="Uma2"/>
</dbReference>
<keyword evidence="2" id="KW-0378">Hydrolase</keyword>
<keyword evidence="2" id="KW-0255">Endonuclease</keyword>
<feature type="domain" description="Putative restriction endonuclease" evidence="1">
    <location>
        <begin position="11"/>
        <end position="176"/>
    </location>
</feature>
<evidence type="ECO:0000313" key="3">
    <source>
        <dbReference type="Proteomes" id="UP001054846"/>
    </source>
</evidence>
<dbReference type="EMBL" id="CP063845">
    <property type="protein sequence ID" value="UFP94828.1"/>
    <property type="molecule type" value="Genomic_DNA"/>
</dbReference>
<accession>A0ABY3PMB8</accession>
<keyword evidence="2" id="KW-0540">Nuclease</keyword>
<dbReference type="CDD" id="cd06260">
    <property type="entry name" value="DUF820-like"/>
    <property type="match status" value="1"/>
</dbReference>
<dbReference type="PANTHER" id="PTHR34107">
    <property type="entry name" value="SLL0198 PROTEIN-RELATED"/>
    <property type="match status" value="1"/>
</dbReference>
<dbReference type="InterPro" id="IPR011335">
    <property type="entry name" value="Restrct_endonuc-II-like"/>
</dbReference>
<sequence>MAQTPVALVTLEAFLRLPETKPACEYIDGRIIQKPMPQGKHSTLQAELVIAIDAAAKPRRIARAFPELRCTFGGRSVVPDIAVFAWERIPIDEQGEIADVFDRAPDWTIEILSPEQSQTRVTGNILHCLEHGCQMGWLVDPAERSVLVYPPGRQPMLLNVPTALLPVPESISDLRLGVGEVFSWLSTVTGA</sequence>
<dbReference type="PANTHER" id="PTHR34107:SF5">
    <property type="entry name" value="SLL1355 PROTEIN"/>
    <property type="match status" value="1"/>
</dbReference>
<organism evidence="2 3">
    <name type="scientific">Gloeobacter morelensis MG652769</name>
    <dbReference type="NCBI Taxonomy" id="2781736"/>
    <lineage>
        <taxon>Bacteria</taxon>
        <taxon>Bacillati</taxon>
        <taxon>Cyanobacteriota</taxon>
        <taxon>Cyanophyceae</taxon>
        <taxon>Gloeobacterales</taxon>
        <taxon>Gloeobacteraceae</taxon>
        <taxon>Gloeobacter</taxon>
        <taxon>Gloeobacter morelensis</taxon>
    </lineage>
</organism>
<name>A0ABY3PMB8_9CYAN</name>
<keyword evidence="3" id="KW-1185">Reference proteome</keyword>
<dbReference type="Gene3D" id="3.90.1570.10">
    <property type="entry name" value="tt1808, chain A"/>
    <property type="match status" value="1"/>
</dbReference>
<dbReference type="SUPFAM" id="SSF52980">
    <property type="entry name" value="Restriction endonuclease-like"/>
    <property type="match status" value="1"/>
</dbReference>
<proteinExistence type="predicted"/>
<dbReference type="RefSeq" id="WP_230841894.1">
    <property type="nucleotide sequence ID" value="NZ_CP063845.1"/>
</dbReference>
<dbReference type="GO" id="GO:0004519">
    <property type="term" value="F:endonuclease activity"/>
    <property type="evidence" value="ECO:0007669"/>
    <property type="project" value="UniProtKB-KW"/>
</dbReference>
<dbReference type="Proteomes" id="UP001054846">
    <property type="component" value="Chromosome"/>
</dbReference>
<evidence type="ECO:0000259" key="1">
    <source>
        <dbReference type="Pfam" id="PF05685"/>
    </source>
</evidence>
<protein>
    <submittedName>
        <fullName evidence="2">Uma2 family endonuclease</fullName>
    </submittedName>
</protein>
<reference evidence="2 3" key="1">
    <citation type="journal article" date="2021" name="Genome Biol. Evol.">
        <title>Complete Genome Sequencing of a Novel Gloeobacter Species from a Waterfall Cave in Mexico.</title>
        <authorList>
            <person name="Saw J.H."/>
            <person name="Cardona T."/>
            <person name="Montejano G."/>
        </authorList>
    </citation>
    <scope>NUCLEOTIDE SEQUENCE [LARGE SCALE GENOMIC DNA]</scope>
    <source>
        <strain evidence="2">MG652769</strain>
    </source>
</reference>
<dbReference type="InterPro" id="IPR012296">
    <property type="entry name" value="Nuclease_put_TT1808"/>
</dbReference>
<gene>
    <name evidence="2" type="ORF">ISF26_00835</name>
</gene>